<feature type="region of interest" description="Disordered" evidence="1">
    <location>
        <begin position="1"/>
        <end position="25"/>
    </location>
</feature>
<dbReference type="EMBL" id="CM003142">
    <property type="protein sequence ID" value="KIS70548.1"/>
    <property type="molecule type" value="Genomic_DNA"/>
</dbReference>
<dbReference type="PANTHER" id="PTHR35020:SF2">
    <property type="entry name" value="N-ACETYLGLUCOSAMINE-INDUCED PROTEIN 1"/>
    <property type="match status" value="1"/>
</dbReference>
<dbReference type="Proteomes" id="UP000000561">
    <property type="component" value="Chromosome 3"/>
</dbReference>
<keyword evidence="3" id="KW-1185">Reference proteome</keyword>
<dbReference type="InterPro" id="IPR022036">
    <property type="entry name" value="DUF3605"/>
</dbReference>
<evidence type="ECO:0000313" key="3">
    <source>
        <dbReference type="Proteomes" id="UP000000561"/>
    </source>
</evidence>
<dbReference type="Pfam" id="PF12239">
    <property type="entry name" value="DUF3605"/>
    <property type="match status" value="2"/>
</dbReference>
<evidence type="ECO:0000256" key="1">
    <source>
        <dbReference type="SAM" id="MobiDB-lite"/>
    </source>
</evidence>
<dbReference type="eggNOG" id="ENOG502S263">
    <property type="taxonomic scope" value="Eukaryota"/>
</dbReference>
<dbReference type="OMA" id="LIWTRIP"/>
<dbReference type="AlphaFoldDB" id="A0A0D1CW17"/>
<dbReference type="GeneID" id="23562635"/>
<reference evidence="2 3" key="1">
    <citation type="journal article" date="2006" name="Nature">
        <title>Insights from the genome of the biotrophic fungal plant pathogen Ustilago maydis.</title>
        <authorList>
            <person name="Kamper J."/>
            <person name="Kahmann R."/>
            <person name="Bolker M."/>
            <person name="Ma L.J."/>
            <person name="Brefort T."/>
            <person name="Saville B.J."/>
            <person name="Banuett F."/>
            <person name="Kronstad J.W."/>
            <person name="Gold S.E."/>
            <person name="Muller O."/>
            <person name="Perlin M.H."/>
            <person name="Wosten H.A."/>
            <person name="de Vries R."/>
            <person name="Ruiz-Herrera J."/>
            <person name="Reynaga-Pena C.G."/>
            <person name="Snetselaar K."/>
            <person name="McCann M."/>
            <person name="Perez-Martin J."/>
            <person name="Feldbrugge M."/>
            <person name="Basse C.W."/>
            <person name="Steinberg G."/>
            <person name="Ibeas J.I."/>
            <person name="Holloman W."/>
            <person name="Guzman P."/>
            <person name="Farman M."/>
            <person name="Stajich J.E."/>
            <person name="Sentandreu R."/>
            <person name="Gonzalez-Prieto J.M."/>
            <person name="Kennell J.C."/>
            <person name="Molina L."/>
            <person name="Schirawski J."/>
            <person name="Mendoza-Mendoza A."/>
            <person name="Greilinger D."/>
            <person name="Munch K."/>
            <person name="Rossel N."/>
            <person name="Scherer M."/>
            <person name="Vranes M."/>
            <person name="Ladendorf O."/>
            <person name="Vincon V."/>
            <person name="Fuchs U."/>
            <person name="Sandrock B."/>
            <person name="Meng S."/>
            <person name="Ho E.C."/>
            <person name="Cahill M.J."/>
            <person name="Boyce K.J."/>
            <person name="Klose J."/>
            <person name="Klosterman S.J."/>
            <person name="Deelstra H.J."/>
            <person name="Ortiz-Castellanos L."/>
            <person name="Li W."/>
            <person name="Sanchez-Alonso P."/>
            <person name="Schreier P.H."/>
            <person name="Hauser-Hahn I."/>
            <person name="Vaupel M."/>
            <person name="Koopmann E."/>
            <person name="Friedrich G."/>
            <person name="Voss H."/>
            <person name="Schluter T."/>
            <person name="Margolis J."/>
            <person name="Platt D."/>
            <person name="Swimmer C."/>
            <person name="Gnirke A."/>
            <person name="Chen F."/>
            <person name="Vysotskaia V."/>
            <person name="Mannhaupt G."/>
            <person name="Guldener U."/>
            <person name="Munsterkotter M."/>
            <person name="Haase D."/>
            <person name="Oesterheld M."/>
            <person name="Mewes H.W."/>
            <person name="Mauceli E.W."/>
            <person name="DeCaprio D."/>
            <person name="Wade C.M."/>
            <person name="Butler J."/>
            <person name="Young S."/>
            <person name="Jaffe D.B."/>
            <person name="Calvo S."/>
            <person name="Nusbaum C."/>
            <person name="Galagan J."/>
            <person name="Birren B.W."/>
        </authorList>
    </citation>
    <scope>NUCLEOTIDE SEQUENCE [LARGE SCALE GENOMIC DNA]</scope>
    <source>
        <strain evidence="3">DSM 14603 / FGSC 9021 / UM521</strain>
    </source>
</reference>
<dbReference type="GO" id="GO:0005737">
    <property type="term" value="C:cytoplasm"/>
    <property type="evidence" value="ECO:0000318"/>
    <property type="project" value="GO_Central"/>
</dbReference>
<dbReference type="KEGG" id="uma:UMAG_01716"/>
<gene>
    <name evidence="2" type="ORF">UMAG_01716</name>
</gene>
<dbReference type="VEuPathDB" id="FungiDB:UMAG_01716"/>
<dbReference type="PANTHER" id="PTHR35020">
    <property type="entry name" value="N-ACETYLGLUCOSAMINE-INDUCED PROTEIN 1"/>
    <property type="match status" value="1"/>
</dbReference>
<evidence type="ECO:0000313" key="2">
    <source>
        <dbReference type="EMBL" id="KIS70548.1"/>
    </source>
</evidence>
<dbReference type="InParanoid" id="A0A0D1CW17"/>
<sequence>MASATTCARVEPVTHNAPSHSTSQLLLRGTRDGDLAATLLSSQSQSSSSLSTASSPKSKCDRTPLFTWSDLVRIVSTGNLERLSRHPDDLREYFAWMDSVKSSYGSVTAFLLRERFTATELLKKAACASRVEQCKEPCFRSYLRPGVDCQILVNDWPYSVPRHVTHHVVWSHVPILHRKLVIEQQCNQDVAALAWSVISKRGLCGTITGSLLTVPTVKDHASHLPDLVTISSDLQDALQQTLHRASHHLVQFIHLHWDTRRCDIAFFANPPSLQSVPSLAHFHVLVKSV</sequence>
<dbReference type="RefSeq" id="XP_011387689.1">
    <property type="nucleotide sequence ID" value="XM_011389387.1"/>
</dbReference>
<name>A0A0D1CW17_MYCMD</name>
<accession>A0A0D1CW17</accession>
<protein>
    <submittedName>
        <fullName evidence="2">Uncharacterized protein</fullName>
    </submittedName>
</protein>
<proteinExistence type="predicted"/>
<dbReference type="GO" id="GO:0006044">
    <property type="term" value="P:N-acetylglucosamine metabolic process"/>
    <property type="evidence" value="ECO:0000318"/>
    <property type="project" value="GO_Central"/>
</dbReference>
<dbReference type="OrthoDB" id="498286at2759"/>
<feature type="compositionally biased region" description="Polar residues" evidence="1">
    <location>
        <begin position="16"/>
        <end position="25"/>
    </location>
</feature>
<organism evidence="2 3">
    <name type="scientific">Mycosarcoma maydis</name>
    <name type="common">Corn smut fungus</name>
    <name type="synonym">Ustilago maydis</name>
    <dbReference type="NCBI Taxonomy" id="5270"/>
    <lineage>
        <taxon>Eukaryota</taxon>
        <taxon>Fungi</taxon>
        <taxon>Dikarya</taxon>
        <taxon>Basidiomycota</taxon>
        <taxon>Ustilaginomycotina</taxon>
        <taxon>Ustilaginomycetes</taxon>
        <taxon>Ustilaginales</taxon>
        <taxon>Ustilaginaceae</taxon>
        <taxon>Mycosarcoma</taxon>
    </lineage>
</organism>
<dbReference type="STRING" id="237631.A0A0D1CW17"/>